<evidence type="ECO:0000313" key="1">
    <source>
        <dbReference type="EMBL" id="GFD63989.1"/>
    </source>
</evidence>
<accession>A0A699XVT0</accession>
<name>A0A699XVT0_TANCI</name>
<reference evidence="1" key="1">
    <citation type="journal article" date="2019" name="Sci. Rep.">
        <title>Draft genome of Tanacetum cinerariifolium, the natural source of mosquito coil.</title>
        <authorList>
            <person name="Yamashiro T."/>
            <person name="Shiraishi A."/>
            <person name="Satake H."/>
            <person name="Nakayama K."/>
        </authorList>
    </citation>
    <scope>NUCLEOTIDE SEQUENCE</scope>
</reference>
<organism evidence="1">
    <name type="scientific">Tanacetum cinerariifolium</name>
    <name type="common">Dalmatian daisy</name>
    <name type="synonym">Chrysanthemum cinerariifolium</name>
    <dbReference type="NCBI Taxonomy" id="118510"/>
    <lineage>
        <taxon>Eukaryota</taxon>
        <taxon>Viridiplantae</taxon>
        <taxon>Streptophyta</taxon>
        <taxon>Embryophyta</taxon>
        <taxon>Tracheophyta</taxon>
        <taxon>Spermatophyta</taxon>
        <taxon>Magnoliopsida</taxon>
        <taxon>eudicotyledons</taxon>
        <taxon>Gunneridae</taxon>
        <taxon>Pentapetalae</taxon>
        <taxon>asterids</taxon>
        <taxon>campanulids</taxon>
        <taxon>Asterales</taxon>
        <taxon>Asteraceae</taxon>
        <taxon>Asteroideae</taxon>
        <taxon>Anthemideae</taxon>
        <taxon>Anthemidinae</taxon>
        <taxon>Tanacetum</taxon>
    </lineage>
</organism>
<gene>
    <name evidence="1" type="ORF">Tci_935958</name>
</gene>
<sequence>LAGCLPLAAADSLRAATTVVVGVGVAIGGSSNRCWRSGE</sequence>
<dbReference type="AlphaFoldDB" id="A0A699XVT0"/>
<dbReference type="EMBL" id="BKCJ012013244">
    <property type="protein sequence ID" value="GFD63989.1"/>
    <property type="molecule type" value="Genomic_DNA"/>
</dbReference>
<feature type="non-terminal residue" evidence="1">
    <location>
        <position position="1"/>
    </location>
</feature>
<proteinExistence type="predicted"/>
<comment type="caution">
    <text evidence="1">The sequence shown here is derived from an EMBL/GenBank/DDBJ whole genome shotgun (WGS) entry which is preliminary data.</text>
</comment>
<protein>
    <submittedName>
        <fullName evidence="1">Uncharacterized protein</fullName>
    </submittedName>
</protein>